<sequence length="286" mass="31800">MSNQKKTFFLCPTWDYHPDGPIKLGNIILSPSSPAEALNCFGSPPLTPDAIFPSTTKTGVTWAKEKLHSGRYGLWTAFITGLGVAANVGHDYSAEQLYVFDAIETTEIIPTPEYLARSMASPPVASFLEKSRFRKHLYMITALKIARGAQVKFARGWSLGAELRVDPAHAISSAPATLGPEIREKWKGGESSSFDRSSDFVFAFRLRKIKIHRNGKITHHEYTERAMYDEAGVSQAEPQNLPFEVEGLANEDASAQEFGCVAVTEVIHDDEECLCVQLDREQWLYV</sequence>
<dbReference type="Proteomes" id="UP000054821">
    <property type="component" value="Unassembled WGS sequence"/>
</dbReference>
<dbReference type="RefSeq" id="XP_018666604.1">
    <property type="nucleotide sequence ID" value="XM_018800462.1"/>
</dbReference>
<gene>
    <name evidence="1" type="ORF">TGAM01_v202956</name>
</gene>
<accession>A0A2P4ZW01</accession>
<dbReference type="GeneID" id="29980545"/>
<protein>
    <submittedName>
        <fullName evidence="1">Uncharacterized protein</fullName>
    </submittedName>
</protein>
<dbReference type="STRING" id="398673.A0A2P4ZW01"/>
<proteinExistence type="predicted"/>
<name>A0A2P4ZW01_9HYPO</name>
<dbReference type="AlphaFoldDB" id="A0A2P4ZW01"/>
<organism evidence="1 2">
    <name type="scientific">Trichoderma gamsii</name>
    <dbReference type="NCBI Taxonomy" id="398673"/>
    <lineage>
        <taxon>Eukaryota</taxon>
        <taxon>Fungi</taxon>
        <taxon>Dikarya</taxon>
        <taxon>Ascomycota</taxon>
        <taxon>Pezizomycotina</taxon>
        <taxon>Sordariomycetes</taxon>
        <taxon>Hypocreomycetidae</taxon>
        <taxon>Hypocreales</taxon>
        <taxon>Hypocreaceae</taxon>
        <taxon>Trichoderma</taxon>
    </lineage>
</organism>
<dbReference type="EMBL" id="JPDN02000007">
    <property type="protein sequence ID" value="PON28462.1"/>
    <property type="molecule type" value="Genomic_DNA"/>
</dbReference>
<keyword evidence="2" id="KW-1185">Reference proteome</keyword>
<reference evidence="1 2" key="1">
    <citation type="journal article" date="2016" name="Genome Announc.">
        <title>Draft Whole-Genome Sequence of Trichoderma gamsii T6085, a Promising Biocontrol Agent of Fusarium Head Blight on Wheat.</title>
        <authorList>
            <person name="Baroncelli R."/>
            <person name="Zapparata A."/>
            <person name="Piaggeschi G."/>
            <person name="Sarrocco S."/>
            <person name="Vannacci G."/>
        </authorList>
    </citation>
    <scope>NUCLEOTIDE SEQUENCE [LARGE SCALE GENOMIC DNA]</scope>
    <source>
        <strain evidence="1 2">T6085</strain>
    </source>
</reference>
<evidence type="ECO:0000313" key="1">
    <source>
        <dbReference type="EMBL" id="PON28462.1"/>
    </source>
</evidence>
<evidence type="ECO:0000313" key="2">
    <source>
        <dbReference type="Proteomes" id="UP000054821"/>
    </source>
</evidence>
<comment type="caution">
    <text evidence="1">The sequence shown here is derived from an EMBL/GenBank/DDBJ whole genome shotgun (WGS) entry which is preliminary data.</text>
</comment>